<sequence>MIKFVLMVNKQGQTRLAQYYDFLSIQERVALEAEIIRKCLGRNETQCSFVEYRGYKVIYRRYASLFFIVGVKDDDSENELGILEFIHALVETMDKYFESVCELDIMFNLEKAHFILDEMVMNGYIVETNKISILKPIHLMEKASQVSTQFRAVPKRGHDGGIWTTVDEHSWASAEIPARGAEAGKIDVVSVSVSELPAKRADAMPAAFEEETVRKKKLTSVVWETFTPISSSGLRDGLIDSAKCSVCNKIFSTRHGTSSMMRHAKRHNEFPNGTPTGKRGKKSANAAAANGAAAAVAVGKKPATVQKKETVVVQLDEHAAGLKRQRLRNLSSALIEWVVEDQQDLGVLQHEKFLDVLAAAGIKPVIPPLDALQKAMERKYYALFARVDKAAKKTFLREMLRTNVYDSLSDARLDEDQARHDASAAYTTFEKLLDIGEGMPDYTIDGDEANYARALNADVMETTKLFKFNELARAWQIERQNFGRKRRRDSFDYLDPPLEPPAKLASYEESI</sequence>
<feature type="region of interest" description="Disordered" evidence="10">
    <location>
        <begin position="257"/>
        <end position="286"/>
    </location>
</feature>
<name>A0A6A3NN33_9STRA</name>
<evidence type="ECO:0000256" key="7">
    <source>
        <dbReference type="ARBA" id="ARBA00022927"/>
    </source>
</evidence>
<dbReference type="InterPro" id="IPR036236">
    <property type="entry name" value="Znf_C2H2_sf"/>
</dbReference>
<evidence type="ECO:0000256" key="2">
    <source>
        <dbReference type="ARBA" id="ARBA00006972"/>
    </source>
</evidence>
<evidence type="ECO:0000256" key="9">
    <source>
        <dbReference type="PROSITE-ProRule" id="PRU00027"/>
    </source>
</evidence>
<feature type="domain" description="BED-type" evidence="11">
    <location>
        <begin position="217"/>
        <end position="274"/>
    </location>
</feature>
<dbReference type="SUPFAM" id="SSF64356">
    <property type="entry name" value="SNARE-like"/>
    <property type="match status" value="1"/>
</dbReference>
<dbReference type="InterPro" id="IPR011012">
    <property type="entry name" value="Longin-like_dom_sf"/>
</dbReference>
<dbReference type="CDD" id="cd14832">
    <property type="entry name" value="AP4_sigma"/>
    <property type="match status" value="1"/>
</dbReference>
<keyword evidence="7" id="KW-0653">Protein transport</keyword>
<dbReference type="GO" id="GO:0008270">
    <property type="term" value="F:zinc ion binding"/>
    <property type="evidence" value="ECO:0007669"/>
    <property type="project" value="UniProtKB-KW"/>
</dbReference>
<reference evidence="12 13" key="1">
    <citation type="submission" date="2018-09" db="EMBL/GenBank/DDBJ databases">
        <title>Genomic investigation of the strawberry pathogen Phytophthora fragariae indicates pathogenicity is determined by transcriptional variation in three key races.</title>
        <authorList>
            <person name="Adams T.M."/>
            <person name="Armitage A.D."/>
            <person name="Sobczyk M.K."/>
            <person name="Bates H.J."/>
            <person name="Dunwell J.M."/>
            <person name="Nellist C.F."/>
            <person name="Harrison R.J."/>
        </authorList>
    </citation>
    <scope>NUCLEOTIDE SEQUENCE [LARGE SCALE GENOMIC DNA]</scope>
    <source>
        <strain evidence="12 13">SCRP324</strain>
    </source>
</reference>
<dbReference type="Pfam" id="PF02892">
    <property type="entry name" value="zf-BED"/>
    <property type="match status" value="1"/>
</dbReference>
<dbReference type="Proteomes" id="UP000435112">
    <property type="component" value="Unassembled WGS sequence"/>
</dbReference>
<dbReference type="GO" id="GO:0015031">
    <property type="term" value="P:protein transport"/>
    <property type="evidence" value="ECO:0007669"/>
    <property type="project" value="UniProtKB-KW"/>
</dbReference>
<dbReference type="GO" id="GO:0012505">
    <property type="term" value="C:endomembrane system"/>
    <property type="evidence" value="ECO:0007669"/>
    <property type="project" value="UniProtKB-SubCell"/>
</dbReference>
<keyword evidence="5 9" id="KW-0863">Zinc-finger</keyword>
<dbReference type="FunFam" id="3.30.450.60:FF:000010">
    <property type="entry name" value="AP complex subunit sigma"/>
    <property type="match status" value="1"/>
</dbReference>
<keyword evidence="3" id="KW-0813">Transport</keyword>
<evidence type="ECO:0000256" key="8">
    <source>
        <dbReference type="ARBA" id="ARBA00023136"/>
    </source>
</evidence>
<proteinExistence type="inferred from homology"/>
<protein>
    <recommendedName>
        <fullName evidence="11">BED-type domain-containing protein</fullName>
    </recommendedName>
</protein>
<dbReference type="PANTHER" id="PTHR11753">
    <property type="entry name" value="ADAPTOR COMPLEXES SMALL SUBUNIT FAMILY"/>
    <property type="match status" value="1"/>
</dbReference>
<keyword evidence="8" id="KW-0472">Membrane</keyword>
<evidence type="ECO:0000259" key="11">
    <source>
        <dbReference type="PROSITE" id="PS50808"/>
    </source>
</evidence>
<comment type="caution">
    <text evidence="12">The sequence shown here is derived from an EMBL/GenBank/DDBJ whole genome shotgun (WGS) entry which is preliminary data.</text>
</comment>
<dbReference type="Pfam" id="PF01217">
    <property type="entry name" value="Clat_adaptor_s"/>
    <property type="match status" value="1"/>
</dbReference>
<dbReference type="InterPro" id="IPR022775">
    <property type="entry name" value="AP_mu_sigma_su"/>
</dbReference>
<dbReference type="GO" id="GO:0005737">
    <property type="term" value="C:cytoplasm"/>
    <property type="evidence" value="ECO:0007669"/>
    <property type="project" value="UniProtKB-ARBA"/>
</dbReference>
<evidence type="ECO:0000256" key="1">
    <source>
        <dbReference type="ARBA" id="ARBA00004308"/>
    </source>
</evidence>
<evidence type="ECO:0000256" key="3">
    <source>
        <dbReference type="ARBA" id="ARBA00022448"/>
    </source>
</evidence>
<dbReference type="SMART" id="SM00614">
    <property type="entry name" value="ZnF_BED"/>
    <property type="match status" value="1"/>
</dbReference>
<evidence type="ECO:0000256" key="4">
    <source>
        <dbReference type="ARBA" id="ARBA00022723"/>
    </source>
</evidence>
<evidence type="ECO:0000313" key="12">
    <source>
        <dbReference type="EMBL" id="KAE9044695.1"/>
    </source>
</evidence>
<dbReference type="OrthoDB" id="371463at2759"/>
<evidence type="ECO:0000256" key="6">
    <source>
        <dbReference type="ARBA" id="ARBA00022833"/>
    </source>
</evidence>
<evidence type="ECO:0000313" key="13">
    <source>
        <dbReference type="Proteomes" id="UP000435112"/>
    </source>
</evidence>
<organism evidence="12 13">
    <name type="scientific">Phytophthora rubi</name>
    <dbReference type="NCBI Taxonomy" id="129364"/>
    <lineage>
        <taxon>Eukaryota</taxon>
        <taxon>Sar</taxon>
        <taxon>Stramenopiles</taxon>
        <taxon>Oomycota</taxon>
        <taxon>Peronosporomycetes</taxon>
        <taxon>Peronosporales</taxon>
        <taxon>Peronosporaceae</taxon>
        <taxon>Phytophthora</taxon>
    </lineage>
</organism>
<keyword evidence="4" id="KW-0479">Metal-binding</keyword>
<dbReference type="EMBL" id="QXFU01000092">
    <property type="protein sequence ID" value="KAE9044695.1"/>
    <property type="molecule type" value="Genomic_DNA"/>
</dbReference>
<dbReference type="InterPro" id="IPR016635">
    <property type="entry name" value="AP_complex_ssu"/>
</dbReference>
<dbReference type="SUPFAM" id="SSF57667">
    <property type="entry name" value="beta-beta-alpha zinc fingers"/>
    <property type="match status" value="1"/>
</dbReference>
<accession>A0A6A3NN33</accession>
<dbReference type="InterPro" id="IPR003656">
    <property type="entry name" value="Znf_BED"/>
</dbReference>
<gene>
    <name evidence="12" type="ORF">PR002_g2655</name>
</gene>
<comment type="similarity">
    <text evidence="2">Belongs to the adaptor complexes small subunit family.</text>
</comment>
<evidence type="ECO:0000256" key="5">
    <source>
        <dbReference type="ARBA" id="ARBA00022771"/>
    </source>
</evidence>
<dbReference type="AlphaFoldDB" id="A0A6A3NN33"/>
<dbReference type="GO" id="GO:0003677">
    <property type="term" value="F:DNA binding"/>
    <property type="evidence" value="ECO:0007669"/>
    <property type="project" value="InterPro"/>
</dbReference>
<keyword evidence="6" id="KW-0862">Zinc</keyword>
<dbReference type="Gene3D" id="3.30.450.60">
    <property type="match status" value="1"/>
</dbReference>
<dbReference type="PROSITE" id="PS50808">
    <property type="entry name" value="ZF_BED"/>
    <property type="match status" value="1"/>
</dbReference>
<evidence type="ECO:0000256" key="10">
    <source>
        <dbReference type="SAM" id="MobiDB-lite"/>
    </source>
</evidence>
<comment type="subcellular location">
    <subcellularLocation>
        <location evidence="1">Endomembrane system</location>
    </subcellularLocation>
</comment>